<feature type="chain" id="PRO_5045085796" description="Xyloglucan endo-transglycosylase C-terminal domain-containing protein" evidence="1">
    <location>
        <begin position="19"/>
        <end position="155"/>
    </location>
</feature>
<evidence type="ECO:0000259" key="2">
    <source>
        <dbReference type="Pfam" id="PF06955"/>
    </source>
</evidence>
<keyword evidence="1" id="KW-0732">Signal</keyword>
<evidence type="ECO:0000313" key="4">
    <source>
        <dbReference type="Proteomes" id="UP001358586"/>
    </source>
</evidence>
<dbReference type="InterPro" id="IPR044791">
    <property type="entry name" value="Beta-glucanase/XTH"/>
</dbReference>
<feature type="signal peptide" evidence="1">
    <location>
        <begin position="1"/>
        <end position="18"/>
    </location>
</feature>
<proteinExistence type="predicted"/>
<dbReference type="Gene3D" id="2.60.120.200">
    <property type="match status" value="1"/>
</dbReference>
<dbReference type="Pfam" id="PF06955">
    <property type="entry name" value="XET_C"/>
    <property type="match status" value="1"/>
</dbReference>
<dbReference type="InterPro" id="IPR010713">
    <property type="entry name" value="XET_C"/>
</dbReference>
<accession>A0ABR0R2M3</accession>
<protein>
    <recommendedName>
        <fullName evidence="2">Xyloglucan endo-transglycosylase C-terminal domain-containing protein</fullName>
    </recommendedName>
</protein>
<sequence length="155" mass="18007">MPLFLSLLLILWFPSTNADWPPSLGYWPSSKFRPMSFYSGFRNLWGPNHQSVDQSSLTIWLDRTSGTSSWADEDGKYKADYRYQPFVAKYTNFKAGGCSAYAPAWCCPVSASPFQEGGLTMQQYRAIRWVQRYHMVYDYCRDPKRNHALTPECWS</sequence>
<dbReference type="SUPFAM" id="SSF49899">
    <property type="entry name" value="Concanavalin A-like lectins/glucanases"/>
    <property type="match status" value="1"/>
</dbReference>
<comment type="caution">
    <text evidence="3">The sequence shown here is derived from an EMBL/GenBank/DDBJ whole genome shotgun (WGS) entry which is preliminary data.</text>
</comment>
<dbReference type="InterPro" id="IPR013320">
    <property type="entry name" value="ConA-like_dom_sf"/>
</dbReference>
<feature type="domain" description="Xyloglucan endo-transglycosylase C-terminal" evidence="2">
    <location>
        <begin position="114"/>
        <end position="153"/>
    </location>
</feature>
<reference evidence="3 4" key="1">
    <citation type="submission" date="2023-03" db="EMBL/GenBank/DDBJ databases">
        <title>WGS of Gossypium arboreum.</title>
        <authorList>
            <person name="Yu D."/>
        </authorList>
    </citation>
    <scope>NUCLEOTIDE SEQUENCE [LARGE SCALE GENOMIC DNA]</scope>
    <source>
        <tissue evidence="3">Leaf</tissue>
    </source>
</reference>
<evidence type="ECO:0000313" key="3">
    <source>
        <dbReference type="EMBL" id="KAK5845817.1"/>
    </source>
</evidence>
<gene>
    <name evidence="3" type="ORF">PVK06_002046</name>
</gene>
<keyword evidence="4" id="KW-1185">Reference proteome</keyword>
<evidence type="ECO:0000256" key="1">
    <source>
        <dbReference type="SAM" id="SignalP"/>
    </source>
</evidence>
<name>A0ABR0R2M3_GOSAR</name>
<organism evidence="3 4">
    <name type="scientific">Gossypium arboreum</name>
    <name type="common">Tree cotton</name>
    <name type="synonym">Gossypium nanking</name>
    <dbReference type="NCBI Taxonomy" id="29729"/>
    <lineage>
        <taxon>Eukaryota</taxon>
        <taxon>Viridiplantae</taxon>
        <taxon>Streptophyta</taxon>
        <taxon>Embryophyta</taxon>
        <taxon>Tracheophyta</taxon>
        <taxon>Spermatophyta</taxon>
        <taxon>Magnoliopsida</taxon>
        <taxon>eudicotyledons</taxon>
        <taxon>Gunneridae</taxon>
        <taxon>Pentapetalae</taxon>
        <taxon>rosids</taxon>
        <taxon>malvids</taxon>
        <taxon>Malvales</taxon>
        <taxon>Malvaceae</taxon>
        <taxon>Malvoideae</taxon>
        <taxon>Gossypium</taxon>
    </lineage>
</organism>
<dbReference type="PANTHER" id="PTHR31062">
    <property type="entry name" value="XYLOGLUCAN ENDOTRANSGLUCOSYLASE/HYDROLASE PROTEIN 8-RELATED"/>
    <property type="match status" value="1"/>
</dbReference>
<dbReference type="Proteomes" id="UP001358586">
    <property type="component" value="Chromosome 1"/>
</dbReference>
<dbReference type="EMBL" id="JARKNE010000001">
    <property type="protein sequence ID" value="KAK5845817.1"/>
    <property type="molecule type" value="Genomic_DNA"/>
</dbReference>